<dbReference type="Gene3D" id="1.10.8.10">
    <property type="entry name" value="DNA helicase RuvA subunit, C-terminal domain"/>
    <property type="match status" value="2"/>
</dbReference>
<dbReference type="Pfam" id="PF22562">
    <property type="entry name" value="UBA_7"/>
    <property type="match status" value="1"/>
</dbReference>
<feature type="domain" description="UBA" evidence="4">
    <location>
        <begin position="253"/>
        <end position="293"/>
    </location>
</feature>
<comment type="subcellular location">
    <subcellularLocation>
        <location evidence="1">Cytoplasm</location>
    </subcellularLocation>
</comment>
<dbReference type="Gene3D" id="1.10.260.100">
    <property type="match status" value="1"/>
</dbReference>
<organism evidence="6 7">
    <name type="scientific">Porites evermanni</name>
    <dbReference type="NCBI Taxonomy" id="104178"/>
    <lineage>
        <taxon>Eukaryota</taxon>
        <taxon>Metazoa</taxon>
        <taxon>Cnidaria</taxon>
        <taxon>Anthozoa</taxon>
        <taxon>Hexacorallia</taxon>
        <taxon>Scleractinia</taxon>
        <taxon>Fungiina</taxon>
        <taxon>Poritidae</taxon>
        <taxon>Porites</taxon>
    </lineage>
</organism>
<protein>
    <recommendedName>
        <fullName evidence="8">Ubiquitin-associated domain-containing protein 1</fullName>
    </recommendedName>
</protein>
<dbReference type="InterPro" id="IPR052476">
    <property type="entry name" value="UBAC1"/>
</dbReference>
<keyword evidence="7" id="KW-1185">Reference proteome</keyword>
<keyword evidence="3" id="KW-0677">Repeat</keyword>
<dbReference type="InterPro" id="IPR057650">
    <property type="entry name" value="UBL_UBAC1"/>
</dbReference>
<feature type="domain" description="UBA" evidence="4">
    <location>
        <begin position="184"/>
        <end position="226"/>
    </location>
</feature>
<dbReference type="InterPro" id="IPR000626">
    <property type="entry name" value="Ubiquitin-like_dom"/>
</dbReference>
<dbReference type="EMBL" id="CALNXI010003657">
    <property type="protein sequence ID" value="CAH3193960.1"/>
    <property type="molecule type" value="Genomic_DNA"/>
</dbReference>
<dbReference type="Gene3D" id="3.10.20.90">
    <property type="entry name" value="Phosphatidylinositol 3-kinase Catalytic Subunit, Chain A, domain 1"/>
    <property type="match status" value="1"/>
</dbReference>
<evidence type="ECO:0000256" key="2">
    <source>
        <dbReference type="ARBA" id="ARBA00022490"/>
    </source>
</evidence>
<gene>
    <name evidence="6" type="ORF">PEVE_00026858</name>
</gene>
<dbReference type="SMART" id="SM00213">
    <property type="entry name" value="UBQ"/>
    <property type="match status" value="1"/>
</dbReference>
<evidence type="ECO:0000259" key="4">
    <source>
        <dbReference type="PROSITE" id="PS50030"/>
    </source>
</evidence>
<dbReference type="SUPFAM" id="SSF54236">
    <property type="entry name" value="Ubiquitin-like"/>
    <property type="match status" value="1"/>
</dbReference>
<comment type="caution">
    <text evidence="6">The sequence shown here is derived from an EMBL/GenBank/DDBJ whole genome shotgun (WGS) entry which is preliminary data.</text>
</comment>
<evidence type="ECO:0000256" key="3">
    <source>
        <dbReference type="ARBA" id="ARBA00022737"/>
    </source>
</evidence>
<dbReference type="Pfam" id="PF23326">
    <property type="entry name" value="UBL_UBAC1"/>
    <property type="match status" value="1"/>
</dbReference>
<keyword evidence="2" id="KW-0963">Cytoplasm</keyword>
<dbReference type="PANTHER" id="PTHR46738">
    <property type="entry name" value="UBIQUITIN-ASSOCIATED DOMAIN-CONTAINING PROTEIN 1"/>
    <property type="match status" value="1"/>
</dbReference>
<dbReference type="CDD" id="cd14304">
    <property type="entry name" value="UBA2_KPC2"/>
    <property type="match status" value="1"/>
</dbReference>
<dbReference type="SUPFAM" id="SSF46934">
    <property type="entry name" value="UBA-like"/>
    <property type="match status" value="2"/>
</dbReference>
<evidence type="ECO:0000313" key="6">
    <source>
        <dbReference type="EMBL" id="CAH3193960.1"/>
    </source>
</evidence>
<evidence type="ECO:0000313" key="7">
    <source>
        <dbReference type="Proteomes" id="UP001159427"/>
    </source>
</evidence>
<dbReference type="InterPro" id="IPR029071">
    <property type="entry name" value="Ubiquitin-like_domsf"/>
</dbReference>
<accession>A0ABN8SS57</accession>
<dbReference type="CDD" id="cd14303">
    <property type="entry name" value="UBA1_KPC2"/>
    <property type="match status" value="1"/>
</dbReference>
<dbReference type="Pfam" id="PF00627">
    <property type="entry name" value="UBA"/>
    <property type="match status" value="1"/>
</dbReference>
<dbReference type="InterPro" id="IPR015940">
    <property type="entry name" value="UBA"/>
</dbReference>
<sequence length="369" mass="41230">MREFELQNLKSLRSVPLICVKITSSSGKESSLTVCLKETVKSLKDKALGGECSKESPFYKLILAKSNRDLTDEKTLEEENVQENDELILFKKRQSTTADIAEKECKSNSSQVPDLKMVKKLTAKLDGGKVKDQFANLSPPTLDFNSELRRILISLIDSSILLQSVNEDKETAGSSGQEEDLQPNIDPVSTILKQLTDMGFKETRAKKALFLNRMSPLSAMEWLLQHESDADIDEPLVIGARTSRTRRKRKEFVPNPRAVNNLKEMGFQEEEIIMALKATGNNQEVACDWLLGDRQGGMEDINQGLEQSSPLYQAIMENPLVQLSLNNARVLGAFEDMLDNPSSSSFYINDPETGPVLLQVSRIVQGFAR</sequence>
<feature type="domain" description="Ubiquitin-like" evidence="5">
    <location>
        <begin position="18"/>
        <end position="96"/>
    </location>
</feature>
<dbReference type="InterPro" id="IPR009060">
    <property type="entry name" value="UBA-like_sf"/>
</dbReference>
<dbReference type="PANTHER" id="PTHR46738:SF1">
    <property type="entry name" value="UBIQUITIN-ASSOCIATED DOMAIN-CONTAINING PROTEIN 1"/>
    <property type="match status" value="1"/>
</dbReference>
<dbReference type="PROSITE" id="PS50030">
    <property type="entry name" value="UBA"/>
    <property type="match status" value="2"/>
</dbReference>
<evidence type="ECO:0000256" key="1">
    <source>
        <dbReference type="ARBA" id="ARBA00004496"/>
    </source>
</evidence>
<dbReference type="InterPro" id="IPR041927">
    <property type="entry name" value="UBA2_UBAC1"/>
</dbReference>
<proteinExistence type="predicted"/>
<reference evidence="6 7" key="1">
    <citation type="submission" date="2022-05" db="EMBL/GenBank/DDBJ databases">
        <authorList>
            <consortium name="Genoscope - CEA"/>
            <person name="William W."/>
        </authorList>
    </citation>
    <scope>NUCLEOTIDE SEQUENCE [LARGE SCALE GENOMIC DNA]</scope>
</reference>
<evidence type="ECO:0000259" key="5">
    <source>
        <dbReference type="PROSITE" id="PS50053"/>
    </source>
</evidence>
<dbReference type="SMART" id="SM00165">
    <property type="entry name" value="UBA"/>
    <property type="match status" value="2"/>
</dbReference>
<dbReference type="InterPro" id="IPR041926">
    <property type="entry name" value="UBA1_UBAC1"/>
</dbReference>
<evidence type="ECO:0008006" key="8">
    <source>
        <dbReference type="Google" id="ProtNLM"/>
    </source>
</evidence>
<dbReference type="PROSITE" id="PS50053">
    <property type="entry name" value="UBIQUITIN_2"/>
    <property type="match status" value="1"/>
</dbReference>
<dbReference type="Proteomes" id="UP001159427">
    <property type="component" value="Unassembled WGS sequence"/>
</dbReference>
<name>A0ABN8SS57_9CNID</name>